<keyword evidence="3" id="KW-0378">Hydrolase</keyword>
<evidence type="ECO:0000256" key="3">
    <source>
        <dbReference type="ARBA" id="ARBA00022801"/>
    </source>
</evidence>
<evidence type="ECO:0008006" key="10">
    <source>
        <dbReference type="Google" id="ProtNLM"/>
    </source>
</evidence>
<evidence type="ECO:0000259" key="7">
    <source>
        <dbReference type="PROSITE" id="PS50994"/>
    </source>
</evidence>
<feature type="compositionally biased region" description="Polar residues" evidence="5">
    <location>
        <begin position="668"/>
        <end position="681"/>
    </location>
</feature>
<dbReference type="InterPro" id="IPR039537">
    <property type="entry name" value="Retrotran_Ty1/copia-like"/>
</dbReference>
<feature type="non-terminal residue" evidence="8">
    <location>
        <position position="858"/>
    </location>
</feature>
<keyword evidence="4" id="KW-0863">Zinc-finger</keyword>
<feature type="domain" description="Integrase catalytic" evidence="7">
    <location>
        <begin position="407"/>
        <end position="582"/>
    </location>
</feature>
<feature type="region of interest" description="Disordered" evidence="5">
    <location>
        <begin position="654"/>
        <end position="703"/>
    </location>
</feature>
<dbReference type="Pfam" id="PF22936">
    <property type="entry name" value="Pol_BBD"/>
    <property type="match status" value="1"/>
</dbReference>
<dbReference type="GO" id="GO:0008233">
    <property type="term" value="F:peptidase activity"/>
    <property type="evidence" value="ECO:0007669"/>
    <property type="project" value="UniProtKB-KW"/>
</dbReference>
<dbReference type="EMBL" id="CADCXU010025117">
    <property type="protein sequence ID" value="CAB0012236.1"/>
    <property type="molecule type" value="Genomic_DNA"/>
</dbReference>
<keyword evidence="4" id="KW-0862">Zinc</keyword>
<feature type="region of interest" description="Disordered" evidence="5">
    <location>
        <begin position="97"/>
        <end position="185"/>
    </location>
</feature>
<dbReference type="PROSITE" id="PS50994">
    <property type="entry name" value="INTEGRASE"/>
    <property type="match status" value="1"/>
</dbReference>
<dbReference type="InterPro" id="IPR001584">
    <property type="entry name" value="Integrase_cat-core"/>
</dbReference>
<dbReference type="Gene3D" id="3.30.420.10">
    <property type="entry name" value="Ribonuclease H-like superfamily/Ribonuclease H"/>
    <property type="match status" value="1"/>
</dbReference>
<organism evidence="8 9">
    <name type="scientific">Nesidiocoris tenuis</name>
    <dbReference type="NCBI Taxonomy" id="355587"/>
    <lineage>
        <taxon>Eukaryota</taxon>
        <taxon>Metazoa</taxon>
        <taxon>Ecdysozoa</taxon>
        <taxon>Arthropoda</taxon>
        <taxon>Hexapoda</taxon>
        <taxon>Insecta</taxon>
        <taxon>Pterygota</taxon>
        <taxon>Neoptera</taxon>
        <taxon>Paraneoptera</taxon>
        <taxon>Hemiptera</taxon>
        <taxon>Heteroptera</taxon>
        <taxon>Panheteroptera</taxon>
        <taxon>Cimicomorpha</taxon>
        <taxon>Miridae</taxon>
        <taxon>Dicyphina</taxon>
        <taxon>Nesidiocoris</taxon>
    </lineage>
</organism>
<name>A0A6H5H7C5_9HEMI</name>
<dbReference type="PANTHER" id="PTHR42648">
    <property type="entry name" value="TRANSPOSASE, PUTATIVE-RELATED"/>
    <property type="match status" value="1"/>
</dbReference>
<dbReference type="Pfam" id="PF07727">
    <property type="entry name" value="RVT_2"/>
    <property type="match status" value="1"/>
</dbReference>
<evidence type="ECO:0000313" key="9">
    <source>
        <dbReference type="Proteomes" id="UP000479000"/>
    </source>
</evidence>
<dbReference type="Pfam" id="PF00665">
    <property type="entry name" value="rve"/>
    <property type="match status" value="1"/>
</dbReference>
<dbReference type="GO" id="GO:0006508">
    <property type="term" value="P:proteolysis"/>
    <property type="evidence" value="ECO:0007669"/>
    <property type="project" value="UniProtKB-KW"/>
</dbReference>
<feature type="domain" description="CCHC-type" evidence="6">
    <location>
        <begin position="168"/>
        <end position="184"/>
    </location>
</feature>
<dbReference type="GO" id="GO:0008270">
    <property type="term" value="F:zinc ion binding"/>
    <property type="evidence" value="ECO:0007669"/>
    <property type="project" value="UniProtKB-KW"/>
</dbReference>
<dbReference type="InterPro" id="IPR013103">
    <property type="entry name" value="RVT_2"/>
</dbReference>
<dbReference type="Pfam" id="PF25597">
    <property type="entry name" value="SH3_retrovirus"/>
    <property type="match status" value="1"/>
</dbReference>
<dbReference type="InterPro" id="IPR057670">
    <property type="entry name" value="SH3_retrovirus"/>
</dbReference>
<dbReference type="OrthoDB" id="6629788at2759"/>
<evidence type="ECO:0000256" key="4">
    <source>
        <dbReference type="PROSITE-ProRule" id="PRU00047"/>
    </source>
</evidence>
<evidence type="ECO:0000259" key="6">
    <source>
        <dbReference type="PROSITE" id="PS50158"/>
    </source>
</evidence>
<keyword evidence="2" id="KW-0479">Metal-binding</keyword>
<dbReference type="InterPro" id="IPR001878">
    <property type="entry name" value="Znf_CCHC"/>
</dbReference>
<accession>A0A6H5H7C5</accession>
<dbReference type="Pfam" id="PF14223">
    <property type="entry name" value="Retrotran_gag_2"/>
    <property type="match status" value="1"/>
</dbReference>
<dbReference type="AlphaFoldDB" id="A0A6H5H7C5"/>
<evidence type="ECO:0000256" key="2">
    <source>
        <dbReference type="ARBA" id="ARBA00022723"/>
    </source>
</evidence>
<evidence type="ECO:0000313" key="8">
    <source>
        <dbReference type="EMBL" id="CAB0012236.1"/>
    </source>
</evidence>
<evidence type="ECO:0000256" key="1">
    <source>
        <dbReference type="ARBA" id="ARBA00022670"/>
    </source>
</evidence>
<dbReference type="InterPro" id="IPR012337">
    <property type="entry name" value="RNaseH-like_sf"/>
</dbReference>
<sequence>MAQVRLQKRLRNLTFNGRGRLQDHLAEFDRISSELKSIGAGMENKEYVTQLLSSLPDDYHSVATSIEVLMSSKPDDVTPDSLKNLLLSEEERLVRMRGGEGPAVPESGNAFFGANRRRFQSPTRSQERKVRFGATPPPRPPTSYRGSSGGSRDGRSDQRPPEANFRGRCFKCSGRGHRRSQCPSRELSANAAENLEYEEEGHVFLASCSVHDGERDSDFDNAFSCSGRLHSNPCVGVNINNNTITWIVDSGSSHHLVKSEFRNFLIDSRQINRQINVAKEGESVKTVRVGNLSVYTSDGPGTVKCVYACNNLTHNLLSVRCLEDNGMKVVFADGMVTVSKNGKTLLKGFREGNTYRIRMELRALPQATLANNSSDLMHRRMGHSSVYPVRGICDICLRAKQTRRTFAKAIPADRKASRVLQWISSDVCGKFSPATFDGKLYYVSFIDHYTRFSVVYLITRKDEVESCFRKYVAMAEARFGKKVANLRCDGGGEYSSRTFKEYCEAKGIQIHYNISRNPENNGLAERLNRSCVEKARCMLYDSSLDKSMWGEAVKAAIYLLNRTPSSALPSGVTPSELWYGFKPDLSKIRLFGCEAYAHIPKEDRHGKFDERSQKAYMIGYCSNGWRLWVPARGKIINATSVVFNESGTPVRVVESESELDESQKSSVKESTSPVASPSRRNSSQDELESNEIRRSSRERRPPKHFEDYEMMLALSAGSLPSDVPRNYEEAVEMDDGWREAVDRELTSLVDNQTWELVVPPPGAHVIDSRWVFVNKEVNGRPVKKARLVARGYQQPRLEDEEDYAPVARLTTLRTLLAIAVERNMRFHQLDVKNAFIRSKLDCDVFMQLPKGLPQKEGM</sequence>
<proteinExistence type="predicted"/>
<keyword evidence="1" id="KW-0645">Protease</keyword>
<dbReference type="PANTHER" id="PTHR42648:SF28">
    <property type="entry name" value="TRANSPOSON-ENCODED PROTEIN WITH RIBONUCLEASE H-LIKE AND RETROVIRUS ZINC FINGER-LIKE DOMAINS"/>
    <property type="match status" value="1"/>
</dbReference>
<keyword evidence="9" id="KW-1185">Reference proteome</keyword>
<dbReference type="GO" id="GO:0015074">
    <property type="term" value="P:DNA integration"/>
    <property type="evidence" value="ECO:0007669"/>
    <property type="project" value="InterPro"/>
</dbReference>
<dbReference type="InterPro" id="IPR036397">
    <property type="entry name" value="RNaseH_sf"/>
</dbReference>
<dbReference type="Proteomes" id="UP000479000">
    <property type="component" value="Unassembled WGS sequence"/>
</dbReference>
<dbReference type="PROSITE" id="PS50158">
    <property type="entry name" value="ZF_CCHC"/>
    <property type="match status" value="1"/>
</dbReference>
<protein>
    <recommendedName>
        <fullName evidence="10">Integrase catalytic domain-containing protein</fullName>
    </recommendedName>
</protein>
<gene>
    <name evidence="8" type="ORF">NTEN_LOCUS17000</name>
</gene>
<dbReference type="GO" id="GO:0003676">
    <property type="term" value="F:nucleic acid binding"/>
    <property type="evidence" value="ECO:0007669"/>
    <property type="project" value="InterPro"/>
</dbReference>
<reference evidence="8 9" key="1">
    <citation type="submission" date="2020-02" db="EMBL/GenBank/DDBJ databases">
        <authorList>
            <person name="Ferguson B K."/>
        </authorList>
    </citation>
    <scope>NUCLEOTIDE SEQUENCE [LARGE SCALE GENOMIC DNA]</scope>
</reference>
<dbReference type="SUPFAM" id="SSF53098">
    <property type="entry name" value="Ribonuclease H-like"/>
    <property type="match status" value="1"/>
</dbReference>
<evidence type="ECO:0000256" key="5">
    <source>
        <dbReference type="SAM" id="MobiDB-lite"/>
    </source>
</evidence>
<feature type="compositionally biased region" description="Basic and acidic residues" evidence="5">
    <location>
        <begin position="690"/>
        <end position="703"/>
    </location>
</feature>
<dbReference type="InterPro" id="IPR054722">
    <property type="entry name" value="PolX-like_BBD"/>
</dbReference>